<dbReference type="RefSeq" id="WP_014812583.1">
    <property type="nucleotide sequence ID" value="NC_018025.1"/>
</dbReference>
<keyword evidence="2" id="KW-0830">Ubiquinone</keyword>
<dbReference type="STRING" id="706587.Desti_4862"/>
<keyword evidence="2" id="KW-0489">Methyltransferase</keyword>
<dbReference type="CDD" id="cd02440">
    <property type="entry name" value="AdoMet_MTases"/>
    <property type="match status" value="1"/>
</dbReference>
<dbReference type="InterPro" id="IPR029063">
    <property type="entry name" value="SAM-dependent_MTases_sf"/>
</dbReference>
<evidence type="ECO:0000313" key="3">
    <source>
        <dbReference type="Proteomes" id="UP000006055"/>
    </source>
</evidence>
<name>I4CD35_DESTA</name>
<dbReference type="Pfam" id="PF08241">
    <property type="entry name" value="Methyltransf_11"/>
    <property type="match status" value="1"/>
</dbReference>
<dbReference type="OrthoDB" id="9789575at2"/>
<evidence type="ECO:0000313" key="2">
    <source>
        <dbReference type="EMBL" id="AFM27476.1"/>
    </source>
</evidence>
<feature type="domain" description="Methyltransferase type 11" evidence="1">
    <location>
        <begin position="47"/>
        <end position="139"/>
    </location>
</feature>
<proteinExistence type="predicted"/>
<organism evidence="2 3">
    <name type="scientific">Desulfomonile tiedjei (strain ATCC 49306 / DSM 6799 / DCB-1)</name>
    <dbReference type="NCBI Taxonomy" id="706587"/>
    <lineage>
        <taxon>Bacteria</taxon>
        <taxon>Pseudomonadati</taxon>
        <taxon>Thermodesulfobacteriota</taxon>
        <taxon>Desulfomonilia</taxon>
        <taxon>Desulfomonilales</taxon>
        <taxon>Desulfomonilaceae</taxon>
        <taxon>Desulfomonile</taxon>
    </lineage>
</organism>
<sequence>MATKAWQLGSPETLVYRFFDWLRNGLNSKLAEYFVTRGIHGSDAVVLEAGSGPAFASSILARHPKIALSVAADIDLEALEQARLRDPALSLVVADLNHLPFRDEAVDLCWNSSTLEHLPDPSNALSEMARVVRKGGNIFVGVPYLFGPLGFQRLIRNTSPGIWIGETFSLKALRNMMIGARLVPAHQIFYFFRFFVGVLAKKEK</sequence>
<keyword evidence="3" id="KW-1185">Reference proteome</keyword>
<dbReference type="EMBL" id="CP003360">
    <property type="protein sequence ID" value="AFM27476.1"/>
    <property type="molecule type" value="Genomic_DNA"/>
</dbReference>
<dbReference type="GO" id="GO:0008757">
    <property type="term" value="F:S-adenosylmethionine-dependent methyltransferase activity"/>
    <property type="evidence" value="ECO:0007669"/>
    <property type="project" value="InterPro"/>
</dbReference>
<reference evidence="3" key="1">
    <citation type="submission" date="2012-06" db="EMBL/GenBank/DDBJ databases">
        <title>Complete sequence of chromosome of Desulfomonile tiedjei DSM 6799.</title>
        <authorList>
            <person name="Lucas S."/>
            <person name="Copeland A."/>
            <person name="Lapidus A."/>
            <person name="Glavina del Rio T."/>
            <person name="Dalin E."/>
            <person name="Tice H."/>
            <person name="Bruce D."/>
            <person name="Goodwin L."/>
            <person name="Pitluck S."/>
            <person name="Peters L."/>
            <person name="Ovchinnikova G."/>
            <person name="Zeytun A."/>
            <person name="Lu M."/>
            <person name="Kyrpides N."/>
            <person name="Mavromatis K."/>
            <person name="Ivanova N."/>
            <person name="Brettin T."/>
            <person name="Detter J.C."/>
            <person name="Han C."/>
            <person name="Larimer F."/>
            <person name="Land M."/>
            <person name="Hauser L."/>
            <person name="Markowitz V."/>
            <person name="Cheng J.-F."/>
            <person name="Hugenholtz P."/>
            <person name="Woyke T."/>
            <person name="Wu D."/>
            <person name="Spring S."/>
            <person name="Schroeder M."/>
            <person name="Brambilla E."/>
            <person name="Klenk H.-P."/>
            <person name="Eisen J.A."/>
        </authorList>
    </citation>
    <scope>NUCLEOTIDE SEQUENCE [LARGE SCALE GENOMIC DNA]</scope>
    <source>
        <strain evidence="3">ATCC 49306 / DSM 6799 / DCB-1</strain>
    </source>
</reference>
<dbReference type="HOGENOM" id="CLU_1341474_0_0_7"/>
<dbReference type="AlphaFoldDB" id="I4CD35"/>
<gene>
    <name evidence="2" type="ordered locus">Desti_4862</name>
</gene>
<dbReference type="Gene3D" id="3.40.50.150">
    <property type="entry name" value="Vaccinia Virus protein VP39"/>
    <property type="match status" value="1"/>
</dbReference>
<dbReference type="GO" id="GO:0032259">
    <property type="term" value="P:methylation"/>
    <property type="evidence" value="ECO:0007669"/>
    <property type="project" value="UniProtKB-KW"/>
</dbReference>
<dbReference type="PANTHER" id="PTHR43591">
    <property type="entry name" value="METHYLTRANSFERASE"/>
    <property type="match status" value="1"/>
</dbReference>
<dbReference type="eggNOG" id="COG2226">
    <property type="taxonomic scope" value="Bacteria"/>
</dbReference>
<dbReference type="SUPFAM" id="SSF53335">
    <property type="entry name" value="S-adenosyl-L-methionine-dependent methyltransferases"/>
    <property type="match status" value="1"/>
</dbReference>
<protein>
    <submittedName>
        <fullName evidence="2">Methylase involved in ubiquinone/menaquinone biosynthesis</fullName>
    </submittedName>
</protein>
<dbReference type="Proteomes" id="UP000006055">
    <property type="component" value="Chromosome"/>
</dbReference>
<evidence type="ECO:0000259" key="1">
    <source>
        <dbReference type="Pfam" id="PF08241"/>
    </source>
</evidence>
<keyword evidence="2" id="KW-0808">Transferase</keyword>
<dbReference type="KEGG" id="dti:Desti_4862"/>
<dbReference type="InterPro" id="IPR013216">
    <property type="entry name" value="Methyltransf_11"/>
</dbReference>
<accession>I4CD35</accession>